<evidence type="ECO:0000256" key="1">
    <source>
        <dbReference type="ARBA" id="ARBA00004496"/>
    </source>
</evidence>
<dbReference type="EC" id="6.3.4.19" evidence="8"/>
<dbReference type="SMART" id="SM00977">
    <property type="entry name" value="TilS_C"/>
    <property type="match status" value="1"/>
</dbReference>
<dbReference type="CDD" id="cd01992">
    <property type="entry name" value="TilS_N"/>
    <property type="match status" value="1"/>
</dbReference>
<dbReference type="GO" id="GO:0006400">
    <property type="term" value="P:tRNA modification"/>
    <property type="evidence" value="ECO:0007669"/>
    <property type="project" value="UniProtKB-UniRule"/>
</dbReference>
<dbReference type="NCBIfam" id="TIGR02432">
    <property type="entry name" value="lysidine_TilS_N"/>
    <property type="match status" value="1"/>
</dbReference>
<evidence type="ECO:0000256" key="5">
    <source>
        <dbReference type="ARBA" id="ARBA00022741"/>
    </source>
</evidence>
<name>A0A9D2QF63_9FIRM</name>
<dbReference type="SUPFAM" id="SSF56037">
    <property type="entry name" value="PheT/TilS domain"/>
    <property type="match status" value="1"/>
</dbReference>
<gene>
    <name evidence="8 10" type="primary">tilS</name>
    <name evidence="10" type="ORF">H9926_00465</name>
</gene>
<comment type="caution">
    <text evidence="10">The sequence shown here is derived from an EMBL/GenBank/DDBJ whole genome shotgun (WGS) entry which is preliminary data.</text>
</comment>
<evidence type="ECO:0000256" key="3">
    <source>
        <dbReference type="ARBA" id="ARBA00022598"/>
    </source>
</evidence>
<proteinExistence type="inferred from homology"/>
<dbReference type="Proteomes" id="UP000823922">
    <property type="component" value="Unassembled WGS sequence"/>
</dbReference>
<accession>A0A9D2QF63</accession>
<keyword evidence="5 8" id="KW-0547">Nucleotide-binding</keyword>
<dbReference type="HAMAP" id="MF_01161">
    <property type="entry name" value="tRNA_Ile_lys_synt"/>
    <property type="match status" value="1"/>
</dbReference>
<reference evidence="10" key="2">
    <citation type="submission" date="2021-04" db="EMBL/GenBank/DDBJ databases">
        <authorList>
            <person name="Gilroy R."/>
        </authorList>
    </citation>
    <scope>NUCLEOTIDE SEQUENCE</scope>
    <source>
        <strain evidence="10">ChiBcec1-1630</strain>
    </source>
</reference>
<dbReference type="InterPro" id="IPR012796">
    <property type="entry name" value="Lysidine-tRNA-synth_C"/>
</dbReference>
<comment type="domain">
    <text evidence="8">The N-terminal region contains the highly conserved SGGXDS motif, predicted to be a P-loop motif involved in ATP binding.</text>
</comment>
<comment type="subcellular location">
    <subcellularLocation>
        <location evidence="1 8">Cytoplasm</location>
    </subcellularLocation>
</comment>
<dbReference type="InterPro" id="IPR012795">
    <property type="entry name" value="tRNA_Ile_lys_synt_N"/>
</dbReference>
<dbReference type="PANTHER" id="PTHR43033:SF1">
    <property type="entry name" value="TRNA(ILE)-LYSIDINE SYNTHASE-RELATED"/>
    <property type="match status" value="1"/>
</dbReference>
<dbReference type="PANTHER" id="PTHR43033">
    <property type="entry name" value="TRNA(ILE)-LYSIDINE SYNTHASE-RELATED"/>
    <property type="match status" value="1"/>
</dbReference>
<keyword evidence="4 8" id="KW-0819">tRNA processing</keyword>
<evidence type="ECO:0000313" key="11">
    <source>
        <dbReference type="Proteomes" id="UP000823922"/>
    </source>
</evidence>
<dbReference type="Pfam" id="PF11734">
    <property type="entry name" value="TilS_C"/>
    <property type="match status" value="1"/>
</dbReference>
<dbReference type="Gene3D" id="3.40.50.620">
    <property type="entry name" value="HUPs"/>
    <property type="match status" value="1"/>
</dbReference>
<reference evidence="10" key="1">
    <citation type="journal article" date="2021" name="PeerJ">
        <title>Extensive microbial diversity within the chicken gut microbiome revealed by metagenomics and culture.</title>
        <authorList>
            <person name="Gilroy R."/>
            <person name="Ravi A."/>
            <person name="Getino M."/>
            <person name="Pursley I."/>
            <person name="Horton D.L."/>
            <person name="Alikhan N.F."/>
            <person name="Baker D."/>
            <person name="Gharbi K."/>
            <person name="Hall N."/>
            <person name="Watson M."/>
            <person name="Adriaenssens E.M."/>
            <person name="Foster-Nyarko E."/>
            <person name="Jarju S."/>
            <person name="Secka A."/>
            <person name="Antonio M."/>
            <person name="Oren A."/>
            <person name="Chaudhuri R.R."/>
            <person name="La Ragione R."/>
            <person name="Hildebrand F."/>
            <person name="Pallen M.J."/>
        </authorList>
    </citation>
    <scope>NUCLEOTIDE SEQUENCE</scope>
    <source>
        <strain evidence="10">ChiBcec1-1630</strain>
    </source>
</reference>
<dbReference type="InterPro" id="IPR014729">
    <property type="entry name" value="Rossmann-like_a/b/a_fold"/>
</dbReference>
<feature type="binding site" evidence="8">
    <location>
        <begin position="37"/>
        <end position="42"/>
    </location>
    <ligand>
        <name>ATP</name>
        <dbReference type="ChEBI" id="CHEBI:30616"/>
    </ligand>
</feature>
<dbReference type="NCBIfam" id="TIGR02433">
    <property type="entry name" value="lysidine_TilS_C"/>
    <property type="match status" value="1"/>
</dbReference>
<keyword evidence="2 8" id="KW-0963">Cytoplasm</keyword>
<sequence length="493" mass="55527">MDTKETDRTDRLPEKVRLYMEKEKMARQGSRILAGVSGGADSVCLLALLVRLREEYGWQIAAVHVNHRIREEAEEDAAYVRGLCKEWNVPFFLKEEDVKKKAGEWHMSLEEAGRKVRYQAFAEAAEQFGADRVAVAHNRSDRAETLLFHLFRGTGLKGMGSIRPVRGSIIRPLLDTGREEIEEWLKKNGISWRTDATNESDDYTRNRIRRRVIPYVEEEICGEAGLHLARAAGLLAQVSDYMDGQARARLQDCLVFYENDAAGLDVRAFLASDELLQTLMLKALMEELSEGGRDIGQRHILDVQALFTKQSGRMLTLPGGLEARREFGQVIINRRMDAAGELPAAHGEKAPAGCAGETETDLLKEVRETGSAALEIPGMGMLEITLLNREKSQGIEQKAYTKWLDYDRIKTLVLRTRRPGDYLAINDRLQKKSLKEYLIQERVPAGEREALPLLADGSHVLWVIGHRISSAVKVTESTERVLRIHIRGGKEDG</sequence>
<dbReference type="InterPro" id="IPR011063">
    <property type="entry name" value="TilS/TtcA_N"/>
</dbReference>
<dbReference type="GO" id="GO:0005524">
    <property type="term" value="F:ATP binding"/>
    <property type="evidence" value="ECO:0007669"/>
    <property type="project" value="UniProtKB-UniRule"/>
</dbReference>
<dbReference type="GO" id="GO:0032267">
    <property type="term" value="F:tRNA(Ile)-lysidine synthase activity"/>
    <property type="evidence" value="ECO:0007669"/>
    <property type="project" value="UniProtKB-EC"/>
</dbReference>
<comment type="similarity">
    <text evidence="8">Belongs to the tRNA(Ile)-lysidine synthase family.</text>
</comment>
<keyword evidence="6 8" id="KW-0067">ATP-binding</keyword>
<dbReference type="Pfam" id="PF01171">
    <property type="entry name" value="ATP_bind_3"/>
    <property type="match status" value="1"/>
</dbReference>
<dbReference type="SUPFAM" id="SSF82829">
    <property type="entry name" value="MesJ substrate recognition domain-like"/>
    <property type="match status" value="1"/>
</dbReference>
<dbReference type="GO" id="GO:0005737">
    <property type="term" value="C:cytoplasm"/>
    <property type="evidence" value="ECO:0007669"/>
    <property type="project" value="UniProtKB-SubCell"/>
</dbReference>
<keyword evidence="3 8" id="KW-0436">Ligase</keyword>
<evidence type="ECO:0000256" key="8">
    <source>
        <dbReference type="HAMAP-Rule" id="MF_01161"/>
    </source>
</evidence>
<dbReference type="EMBL" id="DWVS01000017">
    <property type="protein sequence ID" value="HJC86476.1"/>
    <property type="molecule type" value="Genomic_DNA"/>
</dbReference>
<feature type="domain" description="Lysidine-tRNA(Ile) synthetase C-terminal" evidence="9">
    <location>
        <begin position="412"/>
        <end position="484"/>
    </location>
</feature>
<organism evidence="10 11">
    <name type="scientific">Candidatus Eisenbergiella intestinigallinarum</name>
    <dbReference type="NCBI Taxonomy" id="2838549"/>
    <lineage>
        <taxon>Bacteria</taxon>
        <taxon>Bacillati</taxon>
        <taxon>Bacillota</taxon>
        <taxon>Clostridia</taxon>
        <taxon>Lachnospirales</taxon>
        <taxon>Lachnospiraceae</taxon>
        <taxon>Eisenbergiella</taxon>
    </lineage>
</organism>
<comment type="function">
    <text evidence="8">Ligates lysine onto the cytidine present at position 34 of the AUA codon-specific tRNA(Ile) that contains the anticodon CAU, in an ATP-dependent manner. Cytidine is converted to lysidine, thus changing the amino acid specificity of the tRNA from methionine to isoleucine.</text>
</comment>
<dbReference type="InterPro" id="IPR012094">
    <property type="entry name" value="tRNA_Ile_lys_synt"/>
</dbReference>
<protein>
    <recommendedName>
        <fullName evidence="8">tRNA(Ile)-lysidine synthase</fullName>
        <ecNumber evidence="8">6.3.4.19</ecNumber>
    </recommendedName>
    <alternativeName>
        <fullName evidence="8">tRNA(Ile)-2-lysyl-cytidine synthase</fullName>
    </alternativeName>
    <alternativeName>
        <fullName evidence="8">tRNA(Ile)-lysidine synthetase</fullName>
    </alternativeName>
</protein>
<dbReference type="SUPFAM" id="SSF52402">
    <property type="entry name" value="Adenine nucleotide alpha hydrolases-like"/>
    <property type="match status" value="1"/>
</dbReference>
<evidence type="ECO:0000256" key="6">
    <source>
        <dbReference type="ARBA" id="ARBA00022840"/>
    </source>
</evidence>
<evidence type="ECO:0000313" key="10">
    <source>
        <dbReference type="EMBL" id="HJC86476.1"/>
    </source>
</evidence>
<dbReference type="AlphaFoldDB" id="A0A9D2QF63"/>
<comment type="catalytic activity">
    <reaction evidence="7 8">
        <text>cytidine(34) in tRNA(Ile2) + L-lysine + ATP = lysidine(34) in tRNA(Ile2) + AMP + diphosphate + H(+)</text>
        <dbReference type="Rhea" id="RHEA:43744"/>
        <dbReference type="Rhea" id="RHEA-COMP:10625"/>
        <dbReference type="Rhea" id="RHEA-COMP:10670"/>
        <dbReference type="ChEBI" id="CHEBI:15378"/>
        <dbReference type="ChEBI" id="CHEBI:30616"/>
        <dbReference type="ChEBI" id="CHEBI:32551"/>
        <dbReference type="ChEBI" id="CHEBI:33019"/>
        <dbReference type="ChEBI" id="CHEBI:82748"/>
        <dbReference type="ChEBI" id="CHEBI:83665"/>
        <dbReference type="ChEBI" id="CHEBI:456215"/>
        <dbReference type="EC" id="6.3.4.19"/>
    </reaction>
</comment>
<evidence type="ECO:0000256" key="4">
    <source>
        <dbReference type="ARBA" id="ARBA00022694"/>
    </source>
</evidence>
<evidence type="ECO:0000256" key="2">
    <source>
        <dbReference type="ARBA" id="ARBA00022490"/>
    </source>
</evidence>
<evidence type="ECO:0000256" key="7">
    <source>
        <dbReference type="ARBA" id="ARBA00048539"/>
    </source>
</evidence>
<evidence type="ECO:0000259" key="9">
    <source>
        <dbReference type="SMART" id="SM00977"/>
    </source>
</evidence>